<dbReference type="PROSITE" id="PS51032">
    <property type="entry name" value="AP2_ERF"/>
    <property type="match status" value="1"/>
</dbReference>
<reference evidence="8 9" key="1">
    <citation type="journal article" date="2021" name="Sci. Rep.">
        <title>The genome of the diatom Chaetoceros tenuissimus carries an ancient integrated fragment of an extant virus.</title>
        <authorList>
            <person name="Hongo Y."/>
            <person name="Kimura K."/>
            <person name="Takaki Y."/>
            <person name="Yoshida Y."/>
            <person name="Baba S."/>
            <person name="Kobayashi G."/>
            <person name="Nagasaki K."/>
            <person name="Hano T."/>
            <person name="Tomaru Y."/>
        </authorList>
    </citation>
    <scope>NUCLEOTIDE SEQUENCE [LARGE SCALE GENOMIC DNA]</scope>
    <source>
        <strain evidence="8 9">NIES-3715</strain>
    </source>
</reference>
<organism evidence="8 9">
    <name type="scientific">Chaetoceros tenuissimus</name>
    <dbReference type="NCBI Taxonomy" id="426638"/>
    <lineage>
        <taxon>Eukaryota</taxon>
        <taxon>Sar</taxon>
        <taxon>Stramenopiles</taxon>
        <taxon>Ochrophyta</taxon>
        <taxon>Bacillariophyta</taxon>
        <taxon>Coscinodiscophyceae</taxon>
        <taxon>Chaetocerotophycidae</taxon>
        <taxon>Chaetocerotales</taxon>
        <taxon>Chaetocerotaceae</taxon>
        <taxon>Chaetoceros</taxon>
    </lineage>
</organism>
<feature type="compositionally biased region" description="Low complexity" evidence="6">
    <location>
        <begin position="406"/>
        <end position="417"/>
    </location>
</feature>
<evidence type="ECO:0000313" key="8">
    <source>
        <dbReference type="EMBL" id="GFH56374.1"/>
    </source>
</evidence>
<feature type="compositionally biased region" description="Low complexity" evidence="6">
    <location>
        <begin position="542"/>
        <end position="551"/>
    </location>
</feature>
<evidence type="ECO:0000256" key="3">
    <source>
        <dbReference type="ARBA" id="ARBA00023125"/>
    </source>
</evidence>
<feature type="compositionally biased region" description="Basic residues" evidence="6">
    <location>
        <begin position="572"/>
        <end position="587"/>
    </location>
</feature>
<dbReference type="InterPro" id="IPR016177">
    <property type="entry name" value="DNA-bd_dom_sf"/>
</dbReference>
<dbReference type="GO" id="GO:0003700">
    <property type="term" value="F:DNA-binding transcription factor activity"/>
    <property type="evidence" value="ECO:0007669"/>
    <property type="project" value="InterPro"/>
</dbReference>
<dbReference type="InterPro" id="IPR036955">
    <property type="entry name" value="AP2/ERF_dom_sf"/>
</dbReference>
<evidence type="ECO:0000256" key="4">
    <source>
        <dbReference type="ARBA" id="ARBA00023163"/>
    </source>
</evidence>
<feature type="region of interest" description="Disordered" evidence="6">
    <location>
        <begin position="1"/>
        <end position="22"/>
    </location>
</feature>
<feature type="region of interest" description="Disordered" evidence="6">
    <location>
        <begin position="75"/>
        <end position="187"/>
    </location>
</feature>
<evidence type="ECO:0000256" key="6">
    <source>
        <dbReference type="SAM" id="MobiDB-lite"/>
    </source>
</evidence>
<comment type="subcellular location">
    <subcellularLocation>
        <location evidence="1">Nucleus</location>
    </subcellularLocation>
</comment>
<feature type="compositionally biased region" description="Basic and acidic residues" evidence="6">
    <location>
        <begin position="380"/>
        <end position="391"/>
    </location>
</feature>
<feature type="compositionally biased region" description="Low complexity" evidence="6">
    <location>
        <begin position="317"/>
        <end position="331"/>
    </location>
</feature>
<evidence type="ECO:0000256" key="5">
    <source>
        <dbReference type="ARBA" id="ARBA00023242"/>
    </source>
</evidence>
<dbReference type="InterPro" id="IPR001471">
    <property type="entry name" value="AP2/ERF_dom"/>
</dbReference>
<accession>A0AAD3HAW5</accession>
<keyword evidence="9" id="KW-1185">Reference proteome</keyword>
<feature type="region of interest" description="Disordered" evidence="6">
    <location>
        <begin position="956"/>
        <end position="1012"/>
    </location>
</feature>
<keyword evidence="3" id="KW-0238">DNA-binding</keyword>
<feature type="compositionally biased region" description="Low complexity" evidence="6">
    <location>
        <begin position="161"/>
        <end position="170"/>
    </location>
</feature>
<sequence length="1012" mass="110398">MSISPNTNTNRNTSQPQRNISKVLSMANQEINIDESTLQAAMDAASSLNHDYSKDKTNHQNELPRRLLNFEPNEEGAAAVSSDHAAGDTSAASANAVKRQQKESTADTNALKERMTKEDSSSSSSSGSTDRPNHSSSLQSPEFKLKKNPVNTPEEYRHSSSHNMYNSNSSLQGCTPLKMSPLDGRHYSQGVTHTNMNVPHPAVSAPGMHSSGFPYPSPANYYQKYPTQKYSPIKEEFQPSPQFENFDAFANNVLNSGGSEHYLMSMGMNSPWSGGMGVNMMGSVGSSGGVNRRVPYDLHDQPIFNEHHDSPINIAKQQSRTAAAPQSSASSSHHHRRSTSSTSPAKYHTPIITSGNERNHKGETTVQTMSSSTASSHNYENYHDVSSDQHHPMNYYHRPFGMRGASNSNHNSNQQQHPLEDPHISPAKYDASNSHHGHGNHHPHPHGHGHTNHTVYATPNFARSTDANANASSSDSSRMMPPATHSGNKYGVPNSSGSGRSNMSHPSQHGNHHLAPRQPSASYHDPHSSHAAHLGHHPHGPPSSSFHAPPSSHHHPHANYGAPPSHAPHSHDSHHPHHHPAHAHGPHAHGPPPQHQHQQYPMGISPYHGAPGSSHTQQFGGGGVPPPPQGPHGQYPSPYYNNFQVPNNRKRKKNDKPPGTKKQARTQKRKKMYSDYVGVTYNKTHAKYQACITHYRKQHYLGRYKLACDAAKSYDQAAVLLKGDSWKINFDSDEEYNTAREKEITEMIAKKKKDIEEDEEESNAFDEATFKKTLVVTFSSEESLKDKLGLNETAAPPPSHMQQHNMYAHPPPSHMHHGGYNRPYSHPANPYHGHPMGMNQNYGYAPPNSADAPYSIMKPKAPVSGPVSTQPPQTHGMNSASKMTNMGPSAQGKLDPITPSPNAPALASNDTPAHSMMMSPNMNFMGTSPSANSLLGNSMGTPLSVLGSSVVKVKRESSTPKDLEHVSANMFASPDAVKGQNKSSMQNKPAHSEAVSALLEMSSTEKAPKPVQ</sequence>
<feature type="compositionally biased region" description="Basic and acidic residues" evidence="6">
    <location>
        <begin position="956"/>
        <end position="965"/>
    </location>
</feature>
<feature type="compositionally biased region" description="Basic residues" evidence="6">
    <location>
        <begin position="662"/>
        <end position="671"/>
    </location>
</feature>
<dbReference type="Gene3D" id="3.30.730.10">
    <property type="entry name" value="AP2/ERF domain"/>
    <property type="match status" value="1"/>
</dbReference>
<name>A0AAD3HAW5_9STRA</name>
<comment type="caution">
    <text evidence="8">The sequence shown here is derived from an EMBL/GenBank/DDBJ whole genome shotgun (WGS) entry which is preliminary data.</text>
</comment>
<keyword evidence="4" id="KW-0804">Transcription</keyword>
<feature type="compositionally biased region" description="Low complexity" evidence="6">
    <location>
        <begin position="462"/>
        <end position="483"/>
    </location>
</feature>
<protein>
    <recommendedName>
        <fullName evidence="7">AP2/ERF domain-containing protein</fullName>
    </recommendedName>
</protein>
<feature type="domain" description="AP2/ERF" evidence="7">
    <location>
        <begin position="675"/>
        <end position="731"/>
    </location>
</feature>
<dbReference type="SUPFAM" id="SSF54171">
    <property type="entry name" value="DNA-binding domain"/>
    <property type="match status" value="1"/>
</dbReference>
<feature type="compositionally biased region" description="Basic and acidic residues" evidence="6">
    <location>
        <begin position="100"/>
        <end position="120"/>
    </location>
</feature>
<keyword evidence="5" id="KW-0539">Nucleus</keyword>
<feature type="compositionally biased region" description="Polar residues" evidence="6">
    <location>
        <begin position="980"/>
        <end position="989"/>
    </location>
</feature>
<dbReference type="Proteomes" id="UP001054902">
    <property type="component" value="Unassembled WGS sequence"/>
</dbReference>
<evidence type="ECO:0000256" key="2">
    <source>
        <dbReference type="ARBA" id="ARBA00023015"/>
    </source>
</evidence>
<dbReference type="GO" id="GO:0005634">
    <property type="term" value="C:nucleus"/>
    <property type="evidence" value="ECO:0007669"/>
    <property type="project" value="UniProtKB-SubCell"/>
</dbReference>
<feature type="compositionally biased region" description="Polar residues" evidence="6">
    <location>
        <begin position="866"/>
        <end position="880"/>
    </location>
</feature>
<feature type="region of interest" description="Disordered" evidence="6">
    <location>
        <begin position="316"/>
        <end position="671"/>
    </location>
</feature>
<evidence type="ECO:0000256" key="1">
    <source>
        <dbReference type="ARBA" id="ARBA00004123"/>
    </source>
</evidence>
<keyword evidence="2" id="KW-0805">Transcription regulation</keyword>
<feature type="region of interest" description="Disordered" evidence="6">
    <location>
        <begin position="861"/>
        <end position="880"/>
    </location>
</feature>
<feature type="compositionally biased region" description="Polar residues" evidence="6">
    <location>
        <begin position="493"/>
        <end position="509"/>
    </location>
</feature>
<dbReference type="AlphaFoldDB" id="A0AAD3HAW5"/>
<evidence type="ECO:0000313" key="9">
    <source>
        <dbReference type="Proteomes" id="UP001054902"/>
    </source>
</evidence>
<feature type="compositionally biased region" description="Polar residues" evidence="6">
    <location>
        <begin position="364"/>
        <end position="379"/>
    </location>
</feature>
<proteinExistence type="predicted"/>
<feature type="compositionally biased region" description="Basic residues" evidence="6">
    <location>
        <begin position="435"/>
        <end position="451"/>
    </location>
</feature>
<gene>
    <name evidence="8" type="ORF">CTEN210_12850</name>
</gene>
<dbReference type="GO" id="GO:0003677">
    <property type="term" value="F:DNA binding"/>
    <property type="evidence" value="ECO:0007669"/>
    <property type="project" value="UniProtKB-KW"/>
</dbReference>
<dbReference type="EMBL" id="BLLK01000051">
    <property type="protein sequence ID" value="GFH56374.1"/>
    <property type="molecule type" value="Genomic_DNA"/>
</dbReference>
<dbReference type="SMART" id="SM00380">
    <property type="entry name" value="AP2"/>
    <property type="match status" value="1"/>
</dbReference>
<feature type="compositionally biased region" description="Low complexity" evidence="6">
    <location>
        <begin position="81"/>
        <end position="96"/>
    </location>
</feature>
<evidence type="ECO:0000259" key="7">
    <source>
        <dbReference type="PROSITE" id="PS51032"/>
    </source>
</evidence>